<dbReference type="RefSeq" id="WP_020645283.1">
    <property type="nucleotide sequence ID" value="NZ_QHHU01000046.1"/>
</dbReference>
<dbReference type="Proteomes" id="UP000286716">
    <property type="component" value="Unassembled WGS sequence"/>
</dbReference>
<feature type="compositionally biased region" description="Low complexity" evidence="7">
    <location>
        <begin position="26"/>
        <end position="48"/>
    </location>
</feature>
<dbReference type="EC" id="5.2.1.8" evidence="6"/>
<feature type="chain" id="PRO_5019281914" description="Peptidyl-prolyl cis-trans isomerase" evidence="8">
    <location>
        <begin position="24"/>
        <end position="187"/>
    </location>
</feature>
<gene>
    <name evidence="10" type="ORF">DMA12_30100</name>
</gene>
<dbReference type="PANTHER" id="PTHR43811:SF19">
    <property type="entry name" value="39 KDA FK506-BINDING NUCLEAR PROTEIN"/>
    <property type="match status" value="1"/>
</dbReference>
<dbReference type="Pfam" id="PF00254">
    <property type="entry name" value="FKBP_C"/>
    <property type="match status" value="1"/>
</dbReference>
<feature type="compositionally biased region" description="Basic and acidic residues" evidence="7">
    <location>
        <begin position="77"/>
        <end position="88"/>
    </location>
</feature>
<evidence type="ECO:0000256" key="4">
    <source>
        <dbReference type="ARBA" id="ARBA00023235"/>
    </source>
</evidence>
<dbReference type="GO" id="GO:0003755">
    <property type="term" value="F:peptidyl-prolyl cis-trans isomerase activity"/>
    <property type="evidence" value="ECO:0007669"/>
    <property type="project" value="UniProtKB-UniRule"/>
</dbReference>
<feature type="region of interest" description="Disordered" evidence="7">
    <location>
        <begin position="26"/>
        <end position="96"/>
    </location>
</feature>
<dbReference type="InterPro" id="IPR046357">
    <property type="entry name" value="PPIase_dom_sf"/>
</dbReference>
<evidence type="ECO:0000256" key="8">
    <source>
        <dbReference type="SAM" id="SignalP"/>
    </source>
</evidence>
<comment type="catalytic activity">
    <reaction evidence="1 5 6">
        <text>[protein]-peptidylproline (omega=180) = [protein]-peptidylproline (omega=0)</text>
        <dbReference type="Rhea" id="RHEA:16237"/>
        <dbReference type="Rhea" id="RHEA-COMP:10747"/>
        <dbReference type="Rhea" id="RHEA-COMP:10748"/>
        <dbReference type="ChEBI" id="CHEBI:83833"/>
        <dbReference type="ChEBI" id="CHEBI:83834"/>
        <dbReference type="EC" id="5.2.1.8"/>
    </reaction>
</comment>
<evidence type="ECO:0000313" key="10">
    <source>
        <dbReference type="EMBL" id="RSM39372.1"/>
    </source>
</evidence>
<dbReference type="PANTHER" id="PTHR43811">
    <property type="entry name" value="FKBP-TYPE PEPTIDYL-PROLYL CIS-TRANS ISOMERASE FKPA"/>
    <property type="match status" value="1"/>
</dbReference>
<evidence type="ECO:0000256" key="7">
    <source>
        <dbReference type="SAM" id="MobiDB-lite"/>
    </source>
</evidence>
<keyword evidence="3 5" id="KW-0697">Rotamase</keyword>
<accession>A0A428W8C6</accession>
<evidence type="ECO:0000256" key="2">
    <source>
        <dbReference type="ARBA" id="ARBA00006577"/>
    </source>
</evidence>
<comment type="similarity">
    <text evidence="2 6">Belongs to the FKBP-type PPIase family.</text>
</comment>
<feature type="signal peptide" evidence="8">
    <location>
        <begin position="1"/>
        <end position="23"/>
    </location>
</feature>
<dbReference type="AlphaFoldDB" id="A0A428W8C6"/>
<dbReference type="PROSITE" id="PS51257">
    <property type="entry name" value="PROKAR_LIPOPROTEIN"/>
    <property type="match status" value="1"/>
</dbReference>
<feature type="domain" description="PPIase FKBP-type" evidence="9">
    <location>
        <begin position="98"/>
        <end position="185"/>
    </location>
</feature>
<proteinExistence type="inferred from homology"/>
<keyword evidence="4 5" id="KW-0413">Isomerase</keyword>
<dbReference type="Gene3D" id="3.10.50.40">
    <property type="match status" value="1"/>
</dbReference>
<dbReference type="EMBL" id="QHHU01000046">
    <property type="protein sequence ID" value="RSM39372.1"/>
    <property type="molecule type" value="Genomic_DNA"/>
</dbReference>
<evidence type="ECO:0000256" key="3">
    <source>
        <dbReference type="ARBA" id="ARBA00023110"/>
    </source>
</evidence>
<evidence type="ECO:0000313" key="11">
    <source>
        <dbReference type="Proteomes" id="UP000286716"/>
    </source>
</evidence>
<evidence type="ECO:0000256" key="5">
    <source>
        <dbReference type="PROSITE-ProRule" id="PRU00277"/>
    </source>
</evidence>
<keyword evidence="11" id="KW-1185">Reference proteome</keyword>
<dbReference type="InterPro" id="IPR001179">
    <property type="entry name" value="PPIase_FKBP_dom"/>
</dbReference>
<name>A0A428W8C6_AMYBA</name>
<reference evidence="10 11" key="1">
    <citation type="submission" date="2018-05" db="EMBL/GenBank/DDBJ databases">
        <title>Evolution of GPA BGCs.</title>
        <authorList>
            <person name="Waglechner N."/>
            <person name="Wright G.D."/>
        </authorList>
    </citation>
    <scope>NUCLEOTIDE SEQUENCE [LARGE SCALE GENOMIC DNA]</scope>
    <source>
        <strain evidence="10 11">DSM 5908</strain>
    </source>
</reference>
<protein>
    <recommendedName>
        <fullName evidence="6">Peptidyl-prolyl cis-trans isomerase</fullName>
        <ecNumber evidence="6">5.2.1.8</ecNumber>
    </recommendedName>
</protein>
<organism evidence="10 11">
    <name type="scientific">Amycolatopsis balhimycina DSM 5908</name>
    <dbReference type="NCBI Taxonomy" id="1081091"/>
    <lineage>
        <taxon>Bacteria</taxon>
        <taxon>Bacillati</taxon>
        <taxon>Actinomycetota</taxon>
        <taxon>Actinomycetes</taxon>
        <taxon>Pseudonocardiales</taxon>
        <taxon>Pseudonocardiaceae</taxon>
        <taxon>Amycolatopsis</taxon>
    </lineage>
</organism>
<comment type="caution">
    <text evidence="10">The sequence shown here is derived from an EMBL/GenBank/DDBJ whole genome shotgun (WGS) entry which is preliminary data.</text>
</comment>
<sequence>MQKIGKIVVVAAAALSLAACGQAAKTGTAAAPPGSAVSSSSAAQAPQSKGRECTADDIKTTGKFGEQPEITIPDDCDPPKKLITKDLSEGTGDPAKAGQKLQMNYLLVTWSDKQKLDSSFDRGKTFDLNLGAGDVIPGWDQGLAGIKQGGRRLLIIPPDLAYGDGGGRMKPNETLVFVTDAVSVAAA</sequence>
<dbReference type="SUPFAM" id="SSF54534">
    <property type="entry name" value="FKBP-like"/>
    <property type="match status" value="1"/>
</dbReference>
<evidence type="ECO:0000256" key="1">
    <source>
        <dbReference type="ARBA" id="ARBA00000971"/>
    </source>
</evidence>
<dbReference type="PROSITE" id="PS50059">
    <property type="entry name" value="FKBP_PPIASE"/>
    <property type="match status" value="1"/>
</dbReference>
<evidence type="ECO:0000256" key="6">
    <source>
        <dbReference type="RuleBase" id="RU003915"/>
    </source>
</evidence>
<dbReference type="OrthoDB" id="25996at2"/>
<feature type="compositionally biased region" description="Basic and acidic residues" evidence="7">
    <location>
        <begin position="49"/>
        <end position="60"/>
    </location>
</feature>
<evidence type="ECO:0000259" key="9">
    <source>
        <dbReference type="PROSITE" id="PS50059"/>
    </source>
</evidence>
<keyword evidence="8" id="KW-0732">Signal</keyword>